<evidence type="ECO:0000256" key="3">
    <source>
        <dbReference type="ARBA" id="ARBA00014772"/>
    </source>
</evidence>
<dbReference type="GO" id="GO:0005968">
    <property type="term" value="C:Rab-protein geranylgeranyltransferase complex"/>
    <property type="evidence" value="ECO:0007669"/>
    <property type="project" value="TreeGrafter"/>
</dbReference>
<sequence>MLFKQTSKNSVTVSTDPFKLSTCIVVVNNYDSPGGPCGVIMHSVRKVRTTAEQQEAKRKKDAVENRKYLDLQSRVFAARANSAPAAASLELTTDLLELNPEHYTVWNYRRELLTELNDNALLQKDLRLIEQLMVRYPKVYWLWNHRRWVLKQLGSEAPWDRELGLVTKMLEYDGRNFHGWRYRREVVKTIEEIKGQSMAEEELKYTTSKINANFSNFSAWFNRSQLLDKVAAESKEKQLQAELEYSRSAVFMDPEDQSAWTYYRWLLTNDQFKAEQAKVIHNEIEQIKELAEEEPDSVLCIYTLWILTKKIGQHQPELIDRLIELDPMRGERYKYMKREIS</sequence>
<dbReference type="Gene3D" id="1.25.40.120">
    <property type="entry name" value="Protein prenylyltransferase"/>
    <property type="match status" value="1"/>
</dbReference>
<accession>A0A2T0FIN0</accession>
<name>A0A2T0FIN0_9ASCO</name>
<evidence type="ECO:0000256" key="7">
    <source>
        <dbReference type="ARBA" id="ARBA00031267"/>
    </source>
</evidence>
<keyword evidence="4 9" id="KW-0637">Prenyltransferase</keyword>
<reference evidence="10 11" key="1">
    <citation type="submission" date="2017-04" db="EMBL/GenBank/DDBJ databases">
        <title>Genome sequencing of [Candida] sorbophila.</title>
        <authorList>
            <person name="Ahn J.O."/>
        </authorList>
    </citation>
    <scope>NUCLEOTIDE SEQUENCE [LARGE SCALE GENOMIC DNA]</scope>
    <source>
        <strain evidence="10 11">DS02</strain>
    </source>
</reference>
<proteinExistence type="inferred from homology"/>
<evidence type="ECO:0000256" key="6">
    <source>
        <dbReference type="ARBA" id="ARBA00022737"/>
    </source>
</evidence>
<dbReference type="STRING" id="45607.A0A2T0FIN0"/>
<evidence type="ECO:0000256" key="2">
    <source>
        <dbReference type="ARBA" id="ARBA00012656"/>
    </source>
</evidence>
<evidence type="ECO:0000256" key="4">
    <source>
        <dbReference type="ARBA" id="ARBA00022602"/>
    </source>
</evidence>
<dbReference type="OrthoDB" id="1658at2759"/>
<evidence type="ECO:0000313" key="10">
    <source>
        <dbReference type="EMBL" id="PRT54826.1"/>
    </source>
</evidence>
<evidence type="ECO:0000313" key="11">
    <source>
        <dbReference type="Proteomes" id="UP000238350"/>
    </source>
</evidence>
<evidence type="ECO:0000256" key="9">
    <source>
        <dbReference type="RuleBase" id="RU367120"/>
    </source>
</evidence>
<comment type="function">
    <text evidence="9">Catalyzes the transfer of a geranyl-geranyl moiety from geranyl-geranyl pyrophosphate to cysteines occuring in specific C-terminal amino acid sequences.</text>
</comment>
<dbReference type="PROSITE" id="PS51147">
    <property type="entry name" value="PFTA"/>
    <property type="match status" value="5"/>
</dbReference>
<dbReference type="GO" id="GO:0097354">
    <property type="term" value="P:prenylation"/>
    <property type="evidence" value="ECO:0007669"/>
    <property type="project" value="UniProtKB-UniRule"/>
</dbReference>
<dbReference type="PANTHER" id="PTHR11129">
    <property type="entry name" value="PROTEIN FARNESYLTRANSFERASE ALPHA SUBUNIT/RAB GERANYLGERANYL TRANSFERASE ALPHA SUBUNIT"/>
    <property type="match status" value="1"/>
</dbReference>
<dbReference type="FunFam" id="1.25.40.120:FF:000035">
    <property type="entry name" value="Geranylgeranyl transferase type-2 subunit alpha"/>
    <property type="match status" value="1"/>
</dbReference>
<gene>
    <name evidence="10" type="ORF">B9G98_02446</name>
</gene>
<keyword evidence="5 9" id="KW-0808">Transferase</keyword>
<dbReference type="Proteomes" id="UP000238350">
    <property type="component" value="Unassembled WGS sequence"/>
</dbReference>
<dbReference type="Pfam" id="PF01239">
    <property type="entry name" value="PPTA"/>
    <property type="match status" value="5"/>
</dbReference>
<keyword evidence="11" id="KW-1185">Reference proteome</keyword>
<keyword evidence="6" id="KW-0677">Repeat</keyword>
<dbReference type="PANTHER" id="PTHR11129:SF2">
    <property type="entry name" value="GERANYLGERANYL TRANSFERASE TYPE-2 SUBUNIT ALPHA"/>
    <property type="match status" value="1"/>
</dbReference>
<evidence type="ECO:0000256" key="8">
    <source>
        <dbReference type="ARBA" id="ARBA00047658"/>
    </source>
</evidence>
<dbReference type="EMBL" id="NDIQ01000021">
    <property type="protein sequence ID" value="PRT54826.1"/>
    <property type="molecule type" value="Genomic_DNA"/>
</dbReference>
<comment type="similarity">
    <text evidence="1 9">Belongs to the protein prenyltransferase subunit alpha family.</text>
</comment>
<protein>
    <recommendedName>
        <fullName evidence="3 9">Geranylgeranyl transferase type-2 subunit alpha</fullName>
        <ecNumber evidence="2 9">2.5.1.60</ecNumber>
    </recommendedName>
    <alternativeName>
        <fullName evidence="7 9">Geranylgeranyl transferase type II subunit alpha</fullName>
    </alternativeName>
</protein>
<evidence type="ECO:0000256" key="1">
    <source>
        <dbReference type="ARBA" id="ARBA00006734"/>
    </source>
</evidence>
<comment type="catalytic activity">
    <reaction evidence="8 9">
        <text>geranylgeranyl diphosphate + L-cysteinyl-[protein] = S-geranylgeranyl-L-cysteinyl-[protein] + diphosphate</text>
        <dbReference type="Rhea" id="RHEA:21240"/>
        <dbReference type="Rhea" id="RHEA-COMP:10131"/>
        <dbReference type="Rhea" id="RHEA-COMP:11537"/>
        <dbReference type="ChEBI" id="CHEBI:29950"/>
        <dbReference type="ChEBI" id="CHEBI:33019"/>
        <dbReference type="ChEBI" id="CHEBI:57533"/>
        <dbReference type="ChEBI" id="CHEBI:86021"/>
        <dbReference type="EC" id="2.5.1.60"/>
    </reaction>
</comment>
<dbReference type="GeneID" id="36516194"/>
<evidence type="ECO:0000256" key="5">
    <source>
        <dbReference type="ARBA" id="ARBA00022679"/>
    </source>
</evidence>
<dbReference type="InterPro" id="IPR002088">
    <property type="entry name" value="Prenyl_trans_a"/>
</dbReference>
<dbReference type="SUPFAM" id="SSF48439">
    <property type="entry name" value="Protein prenylyltransferase"/>
    <property type="match status" value="1"/>
</dbReference>
<dbReference type="RefSeq" id="XP_024664771.1">
    <property type="nucleotide sequence ID" value="XM_024809003.1"/>
</dbReference>
<organism evidence="10 11">
    <name type="scientific">Wickerhamiella sorbophila</name>
    <dbReference type="NCBI Taxonomy" id="45607"/>
    <lineage>
        <taxon>Eukaryota</taxon>
        <taxon>Fungi</taxon>
        <taxon>Dikarya</taxon>
        <taxon>Ascomycota</taxon>
        <taxon>Saccharomycotina</taxon>
        <taxon>Dipodascomycetes</taxon>
        <taxon>Dipodascales</taxon>
        <taxon>Trichomonascaceae</taxon>
        <taxon>Wickerhamiella</taxon>
    </lineage>
</organism>
<dbReference type="GO" id="GO:0004663">
    <property type="term" value="F:Rab geranylgeranyltransferase activity"/>
    <property type="evidence" value="ECO:0007669"/>
    <property type="project" value="UniProtKB-UniRule"/>
</dbReference>
<dbReference type="EC" id="2.5.1.60" evidence="2 9"/>
<dbReference type="AlphaFoldDB" id="A0A2T0FIN0"/>
<comment type="caution">
    <text evidence="10">The sequence shown here is derived from an EMBL/GenBank/DDBJ whole genome shotgun (WGS) entry which is preliminary data.</text>
</comment>